<evidence type="ECO:0000313" key="2">
    <source>
        <dbReference type="EMBL" id="KKL91079.1"/>
    </source>
</evidence>
<dbReference type="Gene3D" id="2.60.40.10">
    <property type="entry name" value="Immunoglobulins"/>
    <property type="match status" value="1"/>
</dbReference>
<proteinExistence type="predicted"/>
<gene>
    <name evidence="2" type="ORF">LCGC14_1898270</name>
</gene>
<organism evidence="2">
    <name type="scientific">marine sediment metagenome</name>
    <dbReference type="NCBI Taxonomy" id="412755"/>
    <lineage>
        <taxon>unclassified sequences</taxon>
        <taxon>metagenomes</taxon>
        <taxon>ecological metagenomes</taxon>
    </lineage>
</organism>
<comment type="caution">
    <text evidence="2">The sequence shown here is derived from an EMBL/GenBank/DDBJ whole genome shotgun (WGS) entry which is preliminary data.</text>
</comment>
<dbReference type="AlphaFoldDB" id="A0A0F9FXD4"/>
<feature type="transmembrane region" description="Helical" evidence="1">
    <location>
        <begin position="337"/>
        <end position="356"/>
    </location>
</feature>
<keyword evidence="1" id="KW-1133">Transmembrane helix</keyword>
<accession>A0A0F9FXD4</accession>
<dbReference type="InterPro" id="IPR008964">
    <property type="entry name" value="Invasin/intimin_cell_adhesion"/>
</dbReference>
<name>A0A0F9FXD4_9ZZZZ</name>
<feature type="transmembrane region" description="Helical" evidence="1">
    <location>
        <begin position="270"/>
        <end position="289"/>
    </location>
</feature>
<keyword evidence="1" id="KW-0812">Transmembrane</keyword>
<feature type="transmembrane region" description="Helical" evidence="1">
    <location>
        <begin position="528"/>
        <end position="551"/>
    </location>
</feature>
<dbReference type="EMBL" id="LAZR01019828">
    <property type="protein sequence ID" value="KKL91079.1"/>
    <property type="molecule type" value="Genomic_DNA"/>
</dbReference>
<sequence length="560" mass="63947">MNNKTKIIIVSSLCFIFLSSFLAQTNFIISSLPEFDADNETPATSDASFNYALPDGMSMDLQSTGNTATNTLTTDSGIEFDLETQFNEGASGNARTIINNTKEIYSDTNNKTYLRDGVSGFNATIDNGFNPHAVDVQTYDLDNDGFSNVSATATVSDIEPDSLESFVINDTGDHPWSVTYDRQISGTENLVVSGEVFVAQTANGFFVIIGDYGFNVASNGEISEYYDNHAGSAFITLLPGLNALTDEFISIVFNGVSLVKVNDTIIITDLLFWEITILFFEDIYIYSLFYSFEVIWIYTLTITIYWGFWVYIFYLWVVFDLMYVFIYPDYDWKIEYYYTYIVIVWLSIEITIWYSSWYVHWIITFWWEWWIFEIQWWYYYIDFTWVFIDFFVWIQFWYFYYNWIYIYYIPILVLPNILQIDFVETIFTNTTNDITILVKDCWNNPISGATVSGTWDGLSIGTVIDNGDGTYDFTLTAILVPPLQPGKWLNLTASKQGYADGTHDTEIAVDPDAVNNKPNPGTGGSSSIPGFSILLIGVASSFVIIVGAKYLKKKQKIIKE</sequence>
<keyword evidence="1" id="KW-0472">Membrane</keyword>
<feature type="transmembrane region" description="Helical" evidence="1">
    <location>
        <begin position="296"/>
        <end position="317"/>
    </location>
</feature>
<dbReference type="InterPro" id="IPR013783">
    <property type="entry name" value="Ig-like_fold"/>
</dbReference>
<evidence type="ECO:0000256" key="1">
    <source>
        <dbReference type="SAM" id="Phobius"/>
    </source>
</evidence>
<reference evidence="2" key="1">
    <citation type="journal article" date="2015" name="Nature">
        <title>Complex archaea that bridge the gap between prokaryotes and eukaryotes.</title>
        <authorList>
            <person name="Spang A."/>
            <person name="Saw J.H."/>
            <person name="Jorgensen S.L."/>
            <person name="Zaremba-Niedzwiedzka K."/>
            <person name="Martijn J."/>
            <person name="Lind A.E."/>
            <person name="van Eijk R."/>
            <person name="Schleper C."/>
            <person name="Guy L."/>
            <person name="Ettema T.J."/>
        </authorList>
    </citation>
    <scope>NUCLEOTIDE SEQUENCE</scope>
</reference>
<dbReference type="SUPFAM" id="SSF49373">
    <property type="entry name" value="Invasin/intimin cell-adhesion fragments"/>
    <property type="match status" value="1"/>
</dbReference>
<feature type="transmembrane region" description="Helical" evidence="1">
    <location>
        <begin position="377"/>
        <end position="400"/>
    </location>
</feature>
<protein>
    <submittedName>
        <fullName evidence="2">Uncharacterized protein</fullName>
    </submittedName>
</protein>